<dbReference type="GO" id="GO:0006357">
    <property type="term" value="P:regulation of transcription by RNA polymerase II"/>
    <property type="evidence" value="ECO:0007669"/>
    <property type="project" value="InterPro"/>
</dbReference>
<sequence length="483" mass="55112">MRLYVSEFGADVFSTDGLVLFCKVCEVKVAADKKYTIQQHITRDKHLRGIQKRNEQTTSLTQPMYSEYGNSNFNLDLCRAFLSANIPLHKVSHPILRNFLENYTNKTIPDSSTLRKNYVNKCYEETMNKIRTYASGKKIWISIDETSDAAGGYVANAIIGTLEIDHQGKTFLLNSECLEKANHGTIARFFDKSLLLLWPDGVKRENVLLFVADAAPYMVKAARSLKLLYANMEHVTCLAHALHRVSEEIIKYFPLVDEFMSNMKKVFLKAPSRTLTFKTFAPNIPLPPNPVITRWGTWINASLYYCEHLSSIKKVLRELSREEATAIAKVQDLIDNQTLKCNLIYIKTNFSSLPESINRLETSDLPLKVSIKIVVDFRQKIQQSKNEIGIAIQNKLKMVLEKNTGFETLSKISKIIDGNESDTAHFPDEFNIDDITYMKFAPITSVDVERSFSCNKTLLADNRRSFVFENLKELLIVQCNNTI</sequence>
<reference evidence="2 3" key="1">
    <citation type="submission" date="2023-01" db="EMBL/GenBank/DDBJ databases">
        <authorList>
            <person name="Whitehead M."/>
        </authorList>
    </citation>
    <scope>NUCLEOTIDE SEQUENCE [LARGE SCALE GENOMIC DNA]</scope>
</reference>
<proteinExistence type="predicted"/>
<gene>
    <name evidence="2" type="ORF">MEUPH1_LOCUS240</name>
</gene>
<evidence type="ECO:0000313" key="3">
    <source>
        <dbReference type="Proteomes" id="UP001160148"/>
    </source>
</evidence>
<protein>
    <recommendedName>
        <fullName evidence="1">DUF659 domain-containing protein</fullName>
    </recommendedName>
</protein>
<dbReference type="Pfam" id="PF04937">
    <property type="entry name" value="DUF659"/>
    <property type="match status" value="1"/>
</dbReference>
<organism evidence="2 3">
    <name type="scientific">Macrosiphum euphorbiae</name>
    <name type="common">potato aphid</name>
    <dbReference type="NCBI Taxonomy" id="13131"/>
    <lineage>
        <taxon>Eukaryota</taxon>
        <taxon>Metazoa</taxon>
        <taxon>Ecdysozoa</taxon>
        <taxon>Arthropoda</taxon>
        <taxon>Hexapoda</taxon>
        <taxon>Insecta</taxon>
        <taxon>Pterygota</taxon>
        <taxon>Neoptera</taxon>
        <taxon>Paraneoptera</taxon>
        <taxon>Hemiptera</taxon>
        <taxon>Sternorrhyncha</taxon>
        <taxon>Aphidomorpha</taxon>
        <taxon>Aphidoidea</taxon>
        <taxon>Aphididae</taxon>
        <taxon>Macrosiphini</taxon>
        <taxon>Macrosiphum</taxon>
    </lineage>
</organism>
<evidence type="ECO:0000259" key="1">
    <source>
        <dbReference type="Pfam" id="PF04937"/>
    </source>
</evidence>
<dbReference type="InterPro" id="IPR012337">
    <property type="entry name" value="RNaseH-like_sf"/>
</dbReference>
<dbReference type="Proteomes" id="UP001160148">
    <property type="component" value="Unassembled WGS sequence"/>
</dbReference>
<comment type="caution">
    <text evidence="2">The sequence shown here is derived from an EMBL/GenBank/DDBJ whole genome shotgun (WGS) entry which is preliminary data.</text>
</comment>
<accession>A0AAV0VFA8</accession>
<dbReference type="PANTHER" id="PTHR32344">
    <property type="entry name" value="U1-TYPE DOMAIN-CONTAINING PROTEIN"/>
    <property type="match status" value="1"/>
</dbReference>
<dbReference type="InterPro" id="IPR007021">
    <property type="entry name" value="DUF659"/>
</dbReference>
<evidence type="ECO:0000313" key="2">
    <source>
        <dbReference type="EMBL" id="CAI6342909.1"/>
    </source>
</evidence>
<dbReference type="InterPro" id="IPR033375">
    <property type="entry name" value="Cggbp1"/>
</dbReference>
<name>A0AAV0VFA8_9HEMI</name>
<dbReference type="EMBL" id="CARXXK010000001">
    <property type="protein sequence ID" value="CAI6342909.1"/>
    <property type="molecule type" value="Genomic_DNA"/>
</dbReference>
<dbReference type="PANTHER" id="PTHR32344:SF1">
    <property type="entry name" value="U1-TYPE DOMAIN-CONTAINING PROTEIN"/>
    <property type="match status" value="1"/>
</dbReference>
<dbReference type="SUPFAM" id="SSF53098">
    <property type="entry name" value="Ribonuclease H-like"/>
    <property type="match status" value="1"/>
</dbReference>
<feature type="domain" description="DUF659" evidence="1">
    <location>
        <begin position="109"/>
        <end position="266"/>
    </location>
</feature>
<dbReference type="AlphaFoldDB" id="A0AAV0VFA8"/>
<keyword evidence="3" id="KW-1185">Reference proteome</keyword>
<dbReference type="GO" id="GO:0005634">
    <property type="term" value="C:nucleus"/>
    <property type="evidence" value="ECO:0007669"/>
    <property type="project" value="InterPro"/>
</dbReference>
<dbReference type="GO" id="GO:0003690">
    <property type="term" value="F:double-stranded DNA binding"/>
    <property type="evidence" value="ECO:0007669"/>
    <property type="project" value="InterPro"/>
</dbReference>